<keyword evidence="2 12" id="KW-0004">4Fe-4S</keyword>
<comment type="miscellaneous">
    <text evidence="12">Reaction proceeds by a ping-pong mechanism involving intermediate methylation of a conserved cysteine residue.</text>
</comment>
<dbReference type="PROSITE" id="PS51918">
    <property type="entry name" value="RADICAL_SAM"/>
    <property type="match status" value="1"/>
</dbReference>
<feature type="binding site" evidence="12">
    <location>
        <begin position="163"/>
        <end position="164"/>
    </location>
    <ligand>
        <name>S-adenosyl-L-methionine</name>
        <dbReference type="ChEBI" id="CHEBI:59789"/>
    </ligand>
</feature>
<dbReference type="Gene3D" id="1.10.150.530">
    <property type="match status" value="1"/>
</dbReference>
<dbReference type="Gene3D" id="3.20.20.70">
    <property type="entry name" value="Aldolase class I"/>
    <property type="match status" value="1"/>
</dbReference>
<dbReference type="InterPro" id="IPR007197">
    <property type="entry name" value="rSAM"/>
</dbReference>
<keyword evidence="3 12" id="KW-0963">Cytoplasm</keyword>
<dbReference type="InterPro" id="IPR027492">
    <property type="entry name" value="RNA_MTrfase_RlmN"/>
</dbReference>
<dbReference type="PANTHER" id="PTHR30544:SF5">
    <property type="entry name" value="RADICAL SAM CORE DOMAIN-CONTAINING PROTEIN"/>
    <property type="match status" value="1"/>
</dbReference>
<evidence type="ECO:0000259" key="13">
    <source>
        <dbReference type="PROSITE" id="PS51918"/>
    </source>
</evidence>
<keyword evidence="12" id="KW-1015">Disulfide bond</keyword>
<comment type="cofactor">
    <cofactor evidence="12">
        <name>[4Fe-4S] cluster</name>
        <dbReference type="ChEBI" id="CHEBI:49883"/>
    </cofactor>
    <text evidence="12">Binds 1 [4Fe-4S] cluster. The cluster is coordinated with 3 cysteines and an exchangeable S-adenosyl-L-methionine.</text>
</comment>
<dbReference type="SFLD" id="SFLDS00029">
    <property type="entry name" value="Radical_SAM"/>
    <property type="match status" value="1"/>
</dbReference>
<proteinExistence type="inferred from homology"/>
<feature type="domain" description="Radical SAM core" evidence="13">
    <location>
        <begin position="99"/>
        <end position="332"/>
    </location>
</feature>
<dbReference type="RefSeq" id="WP_347435886.1">
    <property type="nucleotide sequence ID" value="NZ_CP089291.1"/>
</dbReference>
<dbReference type="PIRSF" id="PIRSF006004">
    <property type="entry name" value="CHP00048"/>
    <property type="match status" value="1"/>
</dbReference>
<keyword evidence="5 12" id="KW-0489">Methyltransferase</keyword>
<comment type="caution">
    <text evidence="12">Lacks conserved residue(s) required for the propagation of feature annotation.</text>
</comment>
<feature type="binding site" evidence="12">
    <location>
        <position position="294"/>
    </location>
    <ligand>
        <name>S-adenosyl-L-methionine</name>
        <dbReference type="ChEBI" id="CHEBI:59789"/>
    </ligand>
</feature>
<dbReference type="HAMAP" id="MF_01849">
    <property type="entry name" value="RNA_methyltr_RlmN"/>
    <property type="match status" value="1"/>
</dbReference>
<evidence type="ECO:0000256" key="12">
    <source>
        <dbReference type="HAMAP-Rule" id="MF_01849"/>
    </source>
</evidence>
<sequence>MDKIHIYNLDLPELEEWVTSQGQPRFRAKQIFSWLYKKRVVAFQDMTDLPNALREQLQQTFVIKSIKERLRQVSQKDGTTKFLLELFDGTTIETVLMPHSYGNSVCVSTQVGCKMGCKFCASTLGGLIRHLTAGEIIEELMTVQLLLDERGERVSSVVLMGSGEPLENYDHSMKFIDIITRPEGLQIGSRHITVSTVGLVPAIRRLADEKRQITLAVSLHAPTDELRQSMMPINKAYSIDELMQACQYYFKTTGRRISFEYALIGGKNDSLQNARELAGLLSQIPCHVNLIPVNYVPERNFKRTPEDEIRAFVKELERNGVNATVRREMGSDIAAACGQLRAQQQGLV</sequence>
<keyword evidence="15" id="KW-1185">Reference proteome</keyword>
<dbReference type="InterPro" id="IPR013785">
    <property type="entry name" value="Aldolase_TIM"/>
</dbReference>
<evidence type="ECO:0000256" key="9">
    <source>
        <dbReference type="ARBA" id="ARBA00022723"/>
    </source>
</evidence>
<comment type="function">
    <text evidence="12">Specifically methylates position 2 of adenine 2503 in 23S rRNA and position 2 of adenine 37 in tRNAs.</text>
</comment>
<dbReference type="CDD" id="cd01335">
    <property type="entry name" value="Radical_SAM"/>
    <property type="match status" value="1"/>
</dbReference>
<reference evidence="14" key="1">
    <citation type="submission" date="2021-12" db="EMBL/GenBank/DDBJ databases">
        <title>Alicyclobacillaceae gen. nov., sp. nov., isolated from chalcocite enrichment system.</title>
        <authorList>
            <person name="Jiang Z."/>
        </authorList>
    </citation>
    <scope>NUCLEOTIDE SEQUENCE</scope>
    <source>
        <strain evidence="14">MYW30-H2</strain>
    </source>
</reference>
<comment type="subcellular location">
    <subcellularLocation>
        <location evidence="1 12">Cytoplasm</location>
    </subcellularLocation>
</comment>
<dbReference type="EMBL" id="CP089291">
    <property type="protein sequence ID" value="UOF89202.1"/>
    <property type="molecule type" value="Genomic_DNA"/>
</dbReference>
<keyword evidence="8 12" id="KW-0819">tRNA processing</keyword>
<dbReference type="SUPFAM" id="SSF102114">
    <property type="entry name" value="Radical SAM enzymes"/>
    <property type="match status" value="1"/>
</dbReference>
<evidence type="ECO:0000256" key="6">
    <source>
        <dbReference type="ARBA" id="ARBA00022679"/>
    </source>
</evidence>
<keyword evidence="9 12" id="KW-0479">Metal-binding</keyword>
<dbReference type="EC" id="2.1.1.192" evidence="12"/>
<dbReference type="NCBIfam" id="TIGR00048">
    <property type="entry name" value="rRNA_mod_RlmN"/>
    <property type="match status" value="1"/>
</dbReference>
<keyword evidence="7 12" id="KW-0949">S-adenosyl-L-methionine</keyword>
<evidence type="ECO:0000256" key="7">
    <source>
        <dbReference type="ARBA" id="ARBA00022691"/>
    </source>
</evidence>
<evidence type="ECO:0000256" key="10">
    <source>
        <dbReference type="ARBA" id="ARBA00023004"/>
    </source>
</evidence>
<evidence type="ECO:0000256" key="4">
    <source>
        <dbReference type="ARBA" id="ARBA00022552"/>
    </source>
</evidence>
<dbReference type="InterPro" id="IPR004383">
    <property type="entry name" value="rRNA_lsu_MTrfase_RlmN/Cfr"/>
</dbReference>
<organism evidence="14 15">
    <name type="scientific">Fodinisporobacter ferrooxydans</name>
    <dbReference type="NCBI Taxonomy" id="2901836"/>
    <lineage>
        <taxon>Bacteria</taxon>
        <taxon>Bacillati</taxon>
        <taxon>Bacillota</taxon>
        <taxon>Bacilli</taxon>
        <taxon>Bacillales</taxon>
        <taxon>Alicyclobacillaceae</taxon>
        <taxon>Fodinisporobacter</taxon>
    </lineage>
</organism>
<evidence type="ECO:0000256" key="3">
    <source>
        <dbReference type="ARBA" id="ARBA00022490"/>
    </source>
</evidence>
<evidence type="ECO:0000256" key="8">
    <source>
        <dbReference type="ARBA" id="ARBA00022694"/>
    </source>
</evidence>
<feature type="active site" description="S-methylcysteine intermediate" evidence="12">
    <location>
        <position position="337"/>
    </location>
</feature>
<keyword evidence="6 12" id="KW-0808">Transferase</keyword>
<dbReference type="Pfam" id="PF21016">
    <property type="entry name" value="RlmN_N"/>
    <property type="match status" value="1"/>
</dbReference>
<evidence type="ECO:0000256" key="11">
    <source>
        <dbReference type="ARBA" id="ARBA00023014"/>
    </source>
</evidence>
<feature type="binding site" evidence="12">
    <location>
        <position position="113"/>
    </location>
    <ligand>
        <name>[4Fe-4S] cluster</name>
        <dbReference type="ChEBI" id="CHEBI:49883"/>
        <note>4Fe-4S-S-AdoMet</note>
    </ligand>
</feature>
<dbReference type="SFLD" id="SFLDF00275">
    <property type="entry name" value="adenosine_C2_methyltransferase"/>
    <property type="match status" value="1"/>
</dbReference>
<comment type="catalytic activity">
    <reaction evidence="12">
        <text>adenosine(37) in tRNA + 2 reduced [2Fe-2S]-[ferredoxin] + 2 S-adenosyl-L-methionine = 2-methyladenosine(37) in tRNA + 5'-deoxyadenosine + L-methionine + 2 oxidized [2Fe-2S]-[ferredoxin] + S-adenosyl-L-homocysteine</text>
        <dbReference type="Rhea" id="RHEA:43332"/>
        <dbReference type="Rhea" id="RHEA-COMP:10000"/>
        <dbReference type="Rhea" id="RHEA-COMP:10001"/>
        <dbReference type="Rhea" id="RHEA-COMP:10162"/>
        <dbReference type="Rhea" id="RHEA-COMP:10485"/>
        <dbReference type="ChEBI" id="CHEBI:17319"/>
        <dbReference type="ChEBI" id="CHEBI:33737"/>
        <dbReference type="ChEBI" id="CHEBI:33738"/>
        <dbReference type="ChEBI" id="CHEBI:57844"/>
        <dbReference type="ChEBI" id="CHEBI:57856"/>
        <dbReference type="ChEBI" id="CHEBI:59789"/>
        <dbReference type="ChEBI" id="CHEBI:74411"/>
        <dbReference type="ChEBI" id="CHEBI:74497"/>
        <dbReference type="EC" id="2.1.1.192"/>
    </reaction>
</comment>
<feature type="binding site" evidence="12">
    <location>
        <position position="117"/>
    </location>
    <ligand>
        <name>[4Fe-4S] cluster</name>
        <dbReference type="ChEBI" id="CHEBI:49883"/>
        <note>4Fe-4S-S-AdoMet</note>
    </ligand>
</feature>
<evidence type="ECO:0000256" key="2">
    <source>
        <dbReference type="ARBA" id="ARBA00022485"/>
    </source>
</evidence>
<keyword evidence="10 12" id="KW-0408">Iron</keyword>
<dbReference type="InterPro" id="IPR040072">
    <property type="entry name" value="Methyltransferase_A"/>
</dbReference>
<protein>
    <recommendedName>
        <fullName evidence="12">Probable dual-specificity RNA methyltransferase RlmN</fullName>
        <ecNumber evidence="12">2.1.1.192</ecNumber>
    </recommendedName>
    <alternativeName>
        <fullName evidence="12">23S rRNA (adenine(2503)-C(2))-methyltransferase</fullName>
    </alternativeName>
    <alternativeName>
        <fullName evidence="12">23S rRNA m2A2503 methyltransferase</fullName>
    </alternativeName>
    <alternativeName>
        <fullName evidence="12">Ribosomal RNA large subunit methyltransferase N</fullName>
    </alternativeName>
    <alternativeName>
        <fullName evidence="12">tRNA (adenine(37)-C(2))-methyltransferase</fullName>
    </alternativeName>
    <alternativeName>
        <fullName evidence="12">tRNA m2A37 methyltransferase</fullName>
    </alternativeName>
</protein>
<dbReference type="InterPro" id="IPR058240">
    <property type="entry name" value="rSAM_sf"/>
</dbReference>
<evidence type="ECO:0000256" key="5">
    <source>
        <dbReference type="ARBA" id="ARBA00022603"/>
    </source>
</evidence>
<dbReference type="Proteomes" id="UP000830167">
    <property type="component" value="Chromosome"/>
</dbReference>
<feature type="binding site" evidence="12">
    <location>
        <begin position="218"/>
        <end position="220"/>
    </location>
    <ligand>
        <name>S-adenosyl-L-methionine</name>
        <dbReference type="ChEBI" id="CHEBI:59789"/>
    </ligand>
</feature>
<name>A0ABY4CFA4_9BACL</name>
<dbReference type="GO" id="GO:0008168">
    <property type="term" value="F:methyltransferase activity"/>
    <property type="evidence" value="ECO:0007669"/>
    <property type="project" value="UniProtKB-KW"/>
</dbReference>
<feature type="active site" description="Proton acceptor" evidence="12">
    <location>
        <position position="93"/>
    </location>
</feature>
<comment type="similarity">
    <text evidence="12">Belongs to the radical SAM superfamily. RlmN family.</text>
</comment>
<comment type="catalytic activity">
    <reaction evidence="12">
        <text>adenosine(2503) in 23S rRNA + 2 reduced [2Fe-2S]-[ferredoxin] + 2 S-adenosyl-L-methionine = 2-methyladenosine(2503) in 23S rRNA + 5'-deoxyadenosine + L-methionine + 2 oxidized [2Fe-2S]-[ferredoxin] + S-adenosyl-L-homocysteine</text>
        <dbReference type="Rhea" id="RHEA:42916"/>
        <dbReference type="Rhea" id="RHEA-COMP:10000"/>
        <dbReference type="Rhea" id="RHEA-COMP:10001"/>
        <dbReference type="Rhea" id="RHEA-COMP:10152"/>
        <dbReference type="Rhea" id="RHEA-COMP:10282"/>
        <dbReference type="ChEBI" id="CHEBI:17319"/>
        <dbReference type="ChEBI" id="CHEBI:33737"/>
        <dbReference type="ChEBI" id="CHEBI:33738"/>
        <dbReference type="ChEBI" id="CHEBI:57844"/>
        <dbReference type="ChEBI" id="CHEBI:57856"/>
        <dbReference type="ChEBI" id="CHEBI:59789"/>
        <dbReference type="ChEBI" id="CHEBI:74411"/>
        <dbReference type="ChEBI" id="CHEBI:74497"/>
        <dbReference type="EC" id="2.1.1.192"/>
    </reaction>
</comment>
<evidence type="ECO:0000313" key="15">
    <source>
        <dbReference type="Proteomes" id="UP000830167"/>
    </source>
</evidence>
<dbReference type="InterPro" id="IPR048641">
    <property type="entry name" value="RlmN_N"/>
</dbReference>
<dbReference type="PANTHER" id="PTHR30544">
    <property type="entry name" value="23S RRNA METHYLTRANSFERASE"/>
    <property type="match status" value="1"/>
</dbReference>
<accession>A0ABY4CFA4</accession>
<evidence type="ECO:0000256" key="1">
    <source>
        <dbReference type="ARBA" id="ARBA00004496"/>
    </source>
</evidence>
<keyword evidence="11 12" id="KW-0411">Iron-sulfur</keyword>
<dbReference type="SFLD" id="SFLDG01062">
    <property type="entry name" value="methyltransferase_(Class_A)"/>
    <property type="match status" value="1"/>
</dbReference>
<dbReference type="Pfam" id="PF04055">
    <property type="entry name" value="Radical_SAM"/>
    <property type="match status" value="1"/>
</dbReference>
<keyword evidence="4 12" id="KW-0698">rRNA processing</keyword>
<gene>
    <name evidence="12 14" type="primary">rlmN</name>
    <name evidence="14" type="ORF">LSG31_14930</name>
</gene>
<feature type="binding site" evidence="12">
    <location>
        <position position="120"/>
    </location>
    <ligand>
        <name>[4Fe-4S] cluster</name>
        <dbReference type="ChEBI" id="CHEBI:49883"/>
        <note>4Fe-4S-S-AdoMet</note>
    </ligand>
</feature>
<dbReference type="GO" id="GO:0032259">
    <property type="term" value="P:methylation"/>
    <property type="evidence" value="ECO:0007669"/>
    <property type="project" value="UniProtKB-KW"/>
</dbReference>
<feature type="binding site" evidence="12">
    <location>
        <position position="195"/>
    </location>
    <ligand>
        <name>S-adenosyl-L-methionine</name>
        <dbReference type="ChEBI" id="CHEBI:59789"/>
    </ligand>
</feature>
<evidence type="ECO:0000313" key="14">
    <source>
        <dbReference type="EMBL" id="UOF89202.1"/>
    </source>
</evidence>